<accession>A0ABW1Z835</accession>
<dbReference type="Proteomes" id="UP001596391">
    <property type="component" value="Unassembled WGS sequence"/>
</dbReference>
<feature type="signal peptide" evidence="2">
    <location>
        <begin position="1"/>
        <end position="24"/>
    </location>
</feature>
<evidence type="ECO:0000313" key="4">
    <source>
        <dbReference type="Proteomes" id="UP001596391"/>
    </source>
</evidence>
<dbReference type="EMBL" id="JBHSWI010000001">
    <property type="protein sequence ID" value="MFC6644570.1"/>
    <property type="molecule type" value="Genomic_DNA"/>
</dbReference>
<reference evidence="4" key="1">
    <citation type="journal article" date="2019" name="Int. J. Syst. Evol. Microbiol.">
        <title>The Global Catalogue of Microorganisms (GCM) 10K type strain sequencing project: providing services to taxonomists for standard genome sequencing and annotation.</title>
        <authorList>
            <consortium name="The Broad Institute Genomics Platform"/>
            <consortium name="The Broad Institute Genome Sequencing Center for Infectious Disease"/>
            <person name="Wu L."/>
            <person name="Ma J."/>
        </authorList>
    </citation>
    <scope>NUCLEOTIDE SEQUENCE [LARGE SCALE GENOMIC DNA]</scope>
    <source>
        <strain evidence="4">CGMCC 1.16026</strain>
    </source>
</reference>
<feature type="region of interest" description="Disordered" evidence="1">
    <location>
        <begin position="75"/>
        <end position="95"/>
    </location>
</feature>
<sequence>MSHFRYLSFAVLALPLALPPTVKAQSPAPPQAKAKKDNDRTFHTAQLRHAKLREAQANVSSLDLFLGPGGADGQPKPPFTFIDEDKNGTNPKLNAKDATGQSWRVKLGPEARPEVVATRLLWAMGYFVEDDYVLPEATVSNLQMKRGKGEIAENGLIKDARFAHKPDGQKKAGIWEWKANPFFGKREFNGLRVMMALMNNWDLKDVNNAVFVDKDKHQQYLVVSDIGATFGGNAFNLPIANSKGNIEAYEKSGFIDKTHDGMVDFATPKAPGAALLKTGGTLVGEYFHRRGFDWIGNNIPVEDARWMGEQLGALSHQQLVDAFRAGHFPADEVDRYVIVVENRIAQLKHL</sequence>
<evidence type="ECO:0000256" key="2">
    <source>
        <dbReference type="SAM" id="SignalP"/>
    </source>
</evidence>
<organism evidence="3 4">
    <name type="scientific">Granulicella cerasi</name>
    <dbReference type="NCBI Taxonomy" id="741063"/>
    <lineage>
        <taxon>Bacteria</taxon>
        <taxon>Pseudomonadati</taxon>
        <taxon>Acidobacteriota</taxon>
        <taxon>Terriglobia</taxon>
        <taxon>Terriglobales</taxon>
        <taxon>Acidobacteriaceae</taxon>
        <taxon>Granulicella</taxon>
    </lineage>
</organism>
<dbReference type="RefSeq" id="WP_263372501.1">
    <property type="nucleotide sequence ID" value="NZ_JAGSYD010000005.1"/>
</dbReference>
<comment type="caution">
    <text evidence="3">The sequence shown here is derived from an EMBL/GenBank/DDBJ whole genome shotgun (WGS) entry which is preliminary data.</text>
</comment>
<name>A0ABW1Z835_9BACT</name>
<evidence type="ECO:0000313" key="3">
    <source>
        <dbReference type="EMBL" id="MFC6644570.1"/>
    </source>
</evidence>
<evidence type="ECO:0000256" key="1">
    <source>
        <dbReference type="SAM" id="MobiDB-lite"/>
    </source>
</evidence>
<protein>
    <submittedName>
        <fullName evidence="3">Uncharacterized protein</fullName>
    </submittedName>
</protein>
<feature type="chain" id="PRO_5046832588" evidence="2">
    <location>
        <begin position="25"/>
        <end position="350"/>
    </location>
</feature>
<keyword evidence="2" id="KW-0732">Signal</keyword>
<keyword evidence="4" id="KW-1185">Reference proteome</keyword>
<proteinExistence type="predicted"/>
<gene>
    <name evidence="3" type="ORF">ACFQBQ_02985</name>
</gene>